<name>A0A0F9F4V2_9ZZZZ</name>
<protein>
    <submittedName>
        <fullName evidence="1">Uncharacterized protein</fullName>
    </submittedName>
</protein>
<accession>A0A0F9F4V2</accession>
<evidence type="ECO:0000313" key="1">
    <source>
        <dbReference type="EMBL" id="KKL46122.1"/>
    </source>
</evidence>
<dbReference type="AlphaFoldDB" id="A0A0F9F4V2"/>
<sequence length="57" mass="6066">MAFGFIETHLIAAQENAEAVAVEGKQIQLRIPGQLRQMATMLIPLGRPGTSEATDGS</sequence>
<reference evidence="1" key="1">
    <citation type="journal article" date="2015" name="Nature">
        <title>Complex archaea that bridge the gap between prokaryotes and eukaryotes.</title>
        <authorList>
            <person name="Spang A."/>
            <person name="Saw J.H."/>
            <person name="Jorgensen S.L."/>
            <person name="Zaremba-Niedzwiedzka K."/>
            <person name="Martijn J."/>
            <person name="Lind A.E."/>
            <person name="van Eijk R."/>
            <person name="Schleper C."/>
            <person name="Guy L."/>
            <person name="Ettema T.J."/>
        </authorList>
    </citation>
    <scope>NUCLEOTIDE SEQUENCE</scope>
</reference>
<proteinExistence type="predicted"/>
<organism evidence="1">
    <name type="scientific">marine sediment metagenome</name>
    <dbReference type="NCBI Taxonomy" id="412755"/>
    <lineage>
        <taxon>unclassified sequences</taxon>
        <taxon>metagenomes</taxon>
        <taxon>ecological metagenomes</taxon>
    </lineage>
</organism>
<dbReference type="EMBL" id="LAZR01034149">
    <property type="protein sequence ID" value="KKL46122.1"/>
    <property type="molecule type" value="Genomic_DNA"/>
</dbReference>
<comment type="caution">
    <text evidence="1">The sequence shown here is derived from an EMBL/GenBank/DDBJ whole genome shotgun (WGS) entry which is preliminary data.</text>
</comment>
<gene>
    <name evidence="1" type="ORF">LCGC14_2348710</name>
</gene>